<keyword evidence="4" id="KW-1185">Reference proteome</keyword>
<evidence type="ECO:0000313" key="3">
    <source>
        <dbReference type="EMBL" id="WSB06004.1"/>
    </source>
</evidence>
<evidence type="ECO:0000313" key="4">
    <source>
        <dbReference type="Proteomes" id="UP001356428"/>
    </source>
</evidence>
<proteinExistence type="predicted"/>
<reference evidence="3 4" key="1">
    <citation type="submission" date="2022-10" db="EMBL/GenBank/DDBJ databases">
        <title>The complete genomes of actinobacterial strains from the NBC collection.</title>
        <authorList>
            <person name="Joergensen T.S."/>
            <person name="Alvarez Arevalo M."/>
            <person name="Sterndorff E.B."/>
            <person name="Faurdal D."/>
            <person name="Vuksanovic O."/>
            <person name="Mourched A.-S."/>
            <person name="Charusanti P."/>
            <person name="Shaw S."/>
            <person name="Blin K."/>
            <person name="Weber T."/>
        </authorList>
    </citation>
    <scope>NUCLEOTIDE SEQUENCE [LARGE SCALE GENOMIC DNA]</scope>
    <source>
        <strain evidence="3 4">NBC 01792</strain>
    </source>
</reference>
<organism evidence="3 4">
    <name type="scientific">Streptomyces cyaneofuscatus</name>
    <dbReference type="NCBI Taxonomy" id="66883"/>
    <lineage>
        <taxon>Bacteria</taxon>
        <taxon>Bacillati</taxon>
        <taxon>Actinomycetota</taxon>
        <taxon>Actinomycetes</taxon>
        <taxon>Kitasatosporales</taxon>
        <taxon>Streptomycetaceae</taxon>
        <taxon>Streptomyces</taxon>
    </lineage>
</organism>
<dbReference type="InterPro" id="IPR000415">
    <property type="entry name" value="Nitroreductase-like"/>
</dbReference>
<dbReference type="EMBL" id="CP109083">
    <property type="protein sequence ID" value="WSB06004.1"/>
    <property type="molecule type" value="Genomic_DNA"/>
</dbReference>
<protein>
    <submittedName>
        <fullName evidence="3">Nitroreductase family protein</fullName>
    </submittedName>
</protein>
<evidence type="ECO:0000256" key="1">
    <source>
        <dbReference type="SAM" id="MobiDB-lite"/>
    </source>
</evidence>
<accession>A0ABZ1EPN0</accession>
<sequence length="252" mass="27020">MPLINETDLWSLAKRALAPADRPDERTPPGGPSAQDTSRTSPASRISRSVPLHDVLTARRSVRRFRQDPVPDTDLATLLDLATSTDRQMWPHGTAATTPQAWLVSGVTGTSGARLRQYISRRSTAGQTTAGEFTDRGDSPEPALLATRYAPAPVSILICAQITDDIDIDIDTDPDTESDDTGSDYGRALLRASAFGYNAWLSAVAAGLGGSVYGRSSPEVTRIVRRYTGTPARHLFTLVLGHPAEAPRESGP</sequence>
<dbReference type="Gene3D" id="3.40.109.10">
    <property type="entry name" value="NADH Oxidase"/>
    <property type="match status" value="1"/>
</dbReference>
<dbReference type="RefSeq" id="WP_326707349.1">
    <property type="nucleotide sequence ID" value="NZ_CP108861.1"/>
</dbReference>
<dbReference type="SUPFAM" id="SSF55469">
    <property type="entry name" value="FMN-dependent nitroreductase-like"/>
    <property type="match status" value="1"/>
</dbReference>
<name>A0ABZ1EPN0_9ACTN</name>
<feature type="compositionally biased region" description="Polar residues" evidence="1">
    <location>
        <begin position="34"/>
        <end position="47"/>
    </location>
</feature>
<dbReference type="Proteomes" id="UP001356428">
    <property type="component" value="Chromosome"/>
</dbReference>
<dbReference type="InterPro" id="IPR029479">
    <property type="entry name" value="Nitroreductase"/>
</dbReference>
<evidence type="ECO:0000259" key="2">
    <source>
        <dbReference type="Pfam" id="PF00881"/>
    </source>
</evidence>
<dbReference type="Pfam" id="PF00881">
    <property type="entry name" value="Nitroreductase"/>
    <property type="match status" value="1"/>
</dbReference>
<feature type="domain" description="Nitroreductase" evidence="2">
    <location>
        <begin position="57"/>
        <end position="241"/>
    </location>
</feature>
<gene>
    <name evidence="3" type="ORF">OG849_01490</name>
</gene>
<feature type="region of interest" description="Disordered" evidence="1">
    <location>
        <begin position="14"/>
        <end position="52"/>
    </location>
</feature>